<protein>
    <submittedName>
        <fullName evidence="1">Uncharacterized protein</fullName>
    </submittedName>
</protein>
<gene>
    <name evidence="1" type="ORF">LKD70_05105</name>
</gene>
<accession>A0ABS8FUT7</accession>
<reference evidence="1 2" key="1">
    <citation type="submission" date="2021-10" db="EMBL/GenBank/DDBJ databases">
        <title>Anaerobic single-cell dispensing facilitates the cultivation of human gut bacteria.</title>
        <authorList>
            <person name="Afrizal A."/>
        </authorList>
    </citation>
    <scope>NUCLEOTIDE SEQUENCE [LARGE SCALE GENOMIC DNA]</scope>
    <source>
        <strain evidence="1 2">CLA-AA-H200</strain>
    </source>
</reference>
<comment type="caution">
    <text evidence="1">The sequence shown here is derived from an EMBL/GenBank/DDBJ whole genome shotgun (WGS) entry which is preliminary data.</text>
</comment>
<proteinExistence type="predicted"/>
<sequence>MTDIPRERYNKAGTENIRREKEGIAMGRYYRLTKKITEKMAEDILKEILGMEDVEKAEFAEENTKILVVTAKEKYPDVMTRIVNIFSRVGKGCEILFDGFQVPEA</sequence>
<evidence type="ECO:0000313" key="2">
    <source>
        <dbReference type="Proteomes" id="UP001198151"/>
    </source>
</evidence>
<keyword evidence="2" id="KW-1185">Reference proteome</keyword>
<dbReference type="Proteomes" id="UP001198151">
    <property type="component" value="Unassembled WGS sequence"/>
</dbReference>
<name>A0ABS8FUT7_9FIRM</name>
<evidence type="ECO:0000313" key="1">
    <source>
        <dbReference type="EMBL" id="MCC2253818.1"/>
    </source>
</evidence>
<organism evidence="1 2">
    <name type="scientific">Ruminococcus turbiniformis</name>
    <dbReference type="NCBI Taxonomy" id="2881258"/>
    <lineage>
        <taxon>Bacteria</taxon>
        <taxon>Bacillati</taxon>
        <taxon>Bacillota</taxon>
        <taxon>Clostridia</taxon>
        <taxon>Eubacteriales</taxon>
        <taxon>Oscillospiraceae</taxon>
        <taxon>Ruminococcus</taxon>
    </lineage>
</organism>
<dbReference type="EMBL" id="JAJEQX010000006">
    <property type="protein sequence ID" value="MCC2253818.1"/>
    <property type="molecule type" value="Genomic_DNA"/>
</dbReference>
<dbReference type="RefSeq" id="WP_227706956.1">
    <property type="nucleotide sequence ID" value="NZ_JAJEQX010000006.1"/>
</dbReference>